<dbReference type="InterPro" id="IPR012675">
    <property type="entry name" value="Beta-grasp_dom_sf"/>
</dbReference>
<dbReference type="Pfam" id="PF02597">
    <property type="entry name" value="ThiS"/>
    <property type="match status" value="1"/>
</dbReference>
<dbReference type="CDD" id="cd17040">
    <property type="entry name" value="Ubl_MoaD_like"/>
    <property type="match status" value="1"/>
</dbReference>
<gene>
    <name evidence="1" type="ORF">IOE58_06320</name>
</gene>
<evidence type="ECO:0000313" key="1">
    <source>
        <dbReference type="EMBL" id="MBE9403817.1"/>
    </source>
</evidence>
<reference evidence="1 2" key="1">
    <citation type="submission" date="2020-10" db="EMBL/GenBank/DDBJ databases">
        <title>Draft genome and description of Brachybacterium epidermidis sp nov.</title>
        <authorList>
            <person name="Boxberger M."/>
            <person name="La Scola B."/>
        </authorList>
    </citation>
    <scope>NUCLEOTIDE SEQUENCE [LARGE SCALE GENOMIC DNA]</scope>
    <source>
        <strain evidence="1 2">Marseille-Q2903</strain>
    </source>
</reference>
<dbReference type="EMBL" id="JADEYR010000004">
    <property type="protein sequence ID" value="MBE9403817.1"/>
    <property type="molecule type" value="Genomic_DNA"/>
</dbReference>
<sequence>MTGSGSAAEDRTATITVRLFAGAAAEYGSDTALVRGSTVAEAIADLTSGASPQAATAIERSSLLVNAVSCTDHSRSLKDGDRIDVLPPFAGG</sequence>
<dbReference type="Proteomes" id="UP000644727">
    <property type="component" value="Unassembled WGS sequence"/>
</dbReference>
<comment type="caution">
    <text evidence="1">The sequence shown here is derived from an EMBL/GenBank/DDBJ whole genome shotgun (WGS) entry which is preliminary data.</text>
</comment>
<accession>A0ABR9W050</accession>
<proteinExistence type="predicted"/>
<organism evidence="1 2">
    <name type="scientific">Brachybacterium epidermidis</name>
    <dbReference type="NCBI Taxonomy" id="2781983"/>
    <lineage>
        <taxon>Bacteria</taxon>
        <taxon>Bacillati</taxon>
        <taxon>Actinomycetota</taxon>
        <taxon>Actinomycetes</taxon>
        <taxon>Micrococcales</taxon>
        <taxon>Dermabacteraceae</taxon>
        <taxon>Brachybacterium</taxon>
    </lineage>
</organism>
<evidence type="ECO:0000313" key="2">
    <source>
        <dbReference type="Proteomes" id="UP000644727"/>
    </source>
</evidence>
<protein>
    <submittedName>
        <fullName evidence="1">MoaD/ThiS family protein</fullName>
    </submittedName>
</protein>
<name>A0ABR9W050_9MICO</name>
<dbReference type="InterPro" id="IPR016155">
    <property type="entry name" value="Mopterin_synth/thiamin_S_b"/>
</dbReference>
<keyword evidence="2" id="KW-1185">Reference proteome</keyword>
<dbReference type="SUPFAM" id="SSF54285">
    <property type="entry name" value="MoaD/ThiS"/>
    <property type="match status" value="1"/>
</dbReference>
<dbReference type="InterPro" id="IPR003749">
    <property type="entry name" value="ThiS/MoaD-like"/>
</dbReference>
<dbReference type="Gene3D" id="3.10.20.30">
    <property type="match status" value="1"/>
</dbReference>